<dbReference type="SUPFAM" id="SSF46689">
    <property type="entry name" value="Homeodomain-like"/>
    <property type="match status" value="2"/>
</dbReference>
<dbReference type="InterPro" id="IPR018060">
    <property type="entry name" value="HTH_AraC"/>
</dbReference>
<feature type="domain" description="HTH araC/xylS-type" evidence="7">
    <location>
        <begin position="155"/>
        <end position="253"/>
    </location>
</feature>
<reference evidence="9 10" key="1">
    <citation type="submission" date="2020-12" db="EMBL/GenBank/DDBJ databases">
        <title>Whole genome sequences of gut porcine anaerobes.</title>
        <authorList>
            <person name="Kubasova T."/>
            <person name="Jahodarova E."/>
            <person name="Rychlik I."/>
        </authorList>
    </citation>
    <scope>NUCLEOTIDE SEQUENCE [LARGE SCALE GENOMIC DNA]</scope>
    <source>
        <strain evidence="9 10">An867</strain>
    </source>
</reference>
<keyword evidence="2" id="KW-0805">Transcription regulation</keyword>
<evidence type="ECO:0000256" key="5">
    <source>
        <dbReference type="ARBA" id="ARBA00024867"/>
    </source>
</evidence>
<evidence type="ECO:0000256" key="2">
    <source>
        <dbReference type="ARBA" id="ARBA00023015"/>
    </source>
</evidence>
<feature type="modified residue" description="4-aspartylphosphate" evidence="6">
    <location>
        <position position="54"/>
    </location>
</feature>
<dbReference type="CDD" id="cd17536">
    <property type="entry name" value="REC_YesN-like"/>
    <property type="match status" value="1"/>
</dbReference>
<accession>A0ABS9CKZ5</accession>
<evidence type="ECO:0000259" key="7">
    <source>
        <dbReference type="PROSITE" id="PS01124"/>
    </source>
</evidence>
<dbReference type="PROSITE" id="PS01124">
    <property type="entry name" value="HTH_ARAC_FAMILY_2"/>
    <property type="match status" value="1"/>
</dbReference>
<organism evidence="9 10">
    <name type="scientific">Anaeromassilibacillus senegalensis</name>
    <dbReference type="NCBI Taxonomy" id="1673717"/>
    <lineage>
        <taxon>Bacteria</taxon>
        <taxon>Bacillati</taxon>
        <taxon>Bacillota</taxon>
        <taxon>Clostridia</taxon>
        <taxon>Eubacteriales</taxon>
        <taxon>Acutalibacteraceae</taxon>
        <taxon>Anaeromassilibacillus</taxon>
    </lineage>
</organism>
<evidence type="ECO:0000256" key="3">
    <source>
        <dbReference type="ARBA" id="ARBA00023125"/>
    </source>
</evidence>
<keyword evidence="4" id="KW-0804">Transcription</keyword>
<dbReference type="PANTHER" id="PTHR43280:SF28">
    <property type="entry name" value="HTH-TYPE TRANSCRIPTIONAL ACTIVATOR RHAS"/>
    <property type="match status" value="1"/>
</dbReference>
<dbReference type="InterPro" id="IPR020449">
    <property type="entry name" value="Tscrpt_reg_AraC-type_HTH"/>
</dbReference>
<keyword evidence="3" id="KW-0238">DNA-binding</keyword>
<dbReference type="RefSeq" id="WP_235321992.1">
    <property type="nucleotide sequence ID" value="NZ_JAFBIT010000001.1"/>
</dbReference>
<protein>
    <recommendedName>
        <fullName evidence="1">Stage 0 sporulation protein A homolog</fullName>
    </recommendedName>
</protein>
<evidence type="ECO:0000313" key="9">
    <source>
        <dbReference type="EMBL" id="MCF2651045.1"/>
    </source>
</evidence>
<evidence type="ECO:0000256" key="1">
    <source>
        <dbReference type="ARBA" id="ARBA00018672"/>
    </source>
</evidence>
<dbReference type="Pfam" id="PF12833">
    <property type="entry name" value="HTH_18"/>
    <property type="match status" value="1"/>
</dbReference>
<name>A0ABS9CKZ5_9FIRM</name>
<dbReference type="SMART" id="SM00342">
    <property type="entry name" value="HTH_ARAC"/>
    <property type="match status" value="1"/>
</dbReference>
<keyword evidence="10" id="KW-1185">Reference proteome</keyword>
<dbReference type="Pfam" id="PF00072">
    <property type="entry name" value="Response_reg"/>
    <property type="match status" value="1"/>
</dbReference>
<evidence type="ECO:0000256" key="6">
    <source>
        <dbReference type="PROSITE-ProRule" id="PRU00169"/>
    </source>
</evidence>
<proteinExistence type="predicted"/>
<dbReference type="PROSITE" id="PS00041">
    <property type="entry name" value="HTH_ARAC_FAMILY_1"/>
    <property type="match status" value="1"/>
</dbReference>
<dbReference type="SMART" id="SM00448">
    <property type="entry name" value="REC"/>
    <property type="match status" value="1"/>
</dbReference>
<dbReference type="PROSITE" id="PS50110">
    <property type="entry name" value="RESPONSE_REGULATORY"/>
    <property type="match status" value="1"/>
</dbReference>
<dbReference type="InterPro" id="IPR009057">
    <property type="entry name" value="Homeodomain-like_sf"/>
</dbReference>
<evidence type="ECO:0000259" key="8">
    <source>
        <dbReference type="PROSITE" id="PS50110"/>
    </source>
</evidence>
<dbReference type="InterPro" id="IPR011006">
    <property type="entry name" value="CheY-like_superfamily"/>
</dbReference>
<dbReference type="Proteomes" id="UP001299220">
    <property type="component" value="Unassembled WGS sequence"/>
</dbReference>
<comment type="caution">
    <text evidence="9">The sequence shown here is derived from an EMBL/GenBank/DDBJ whole genome shotgun (WGS) entry which is preliminary data.</text>
</comment>
<dbReference type="PRINTS" id="PR00032">
    <property type="entry name" value="HTHARAC"/>
</dbReference>
<sequence>MNVLIVDDQPEVVESMVSGVNWARIHVENVFTAFSVKEAQGVFERERIDVLLCDIEMPPTNGFVLLRWVQERFSGVVCIFLTAHAEFEYAQEAVKLGSFDYILQPAPYTEIEVAVERAAGKVREAENQRRYSAYEQYRGEDTAQQSDENEQTPVRRAMDYIRRNIDRDLSRADIAEAIYLNPEYLSRLFKRETGSSLNDYIITEKMRAAQALLGDTNIPVSIIATKVGYSNFSYFSQVFKKYTGLSPLEYRMAKRRSKL</sequence>
<gene>
    <name evidence="9" type="ORF">JQM67_00275</name>
</gene>
<comment type="function">
    <text evidence="5">May play the central regulatory role in sporulation. It may be an element of the effector pathway responsible for the activation of sporulation genes in response to nutritional stress. Spo0A may act in concert with spo0H (a sigma factor) to control the expression of some genes that are critical to the sporulation process.</text>
</comment>
<dbReference type="InterPro" id="IPR001789">
    <property type="entry name" value="Sig_transdc_resp-reg_receiver"/>
</dbReference>
<dbReference type="SUPFAM" id="SSF52172">
    <property type="entry name" value="CheY-like"/>
    <property type="match status" value="1"/>
</dbReference>
<evidence type="ECO:0000256" key="4">
    <source>
        <dbReference type="ARBA" id="ARBA00023163"/>
    </source>
</evidence>
<keyword evidence="6" id="KW-0597">Phosphoprotein</keyword>
<evidence type="ECO:0000313" key="10">
    <source>
        <dbReference type="Proteomes" id="UP001299220"/>
    </source>
</evidence>
<feature type="domain" description="Response regulatory" evidence="8">
    <location>
        <begin position="2"/>
        <end position="119"/>
    </location>
</feature>
<dbReference type="Gene3D" id="3.40.50.2300">
    <property type="match status" value="1"/>
</dbReference>
<dbReference type="Gene3D" id="1.10.10.60">
    <property type="entry name" value="Homeodomain-like"/>
    <property type="match status" value="2"/>
</dbReference>
<dbReference type="PANTHER" id="PTHR43280">
    <property type="entry name" value="ARAC-FAMILY TRANSCRIPTIONAL REGULATOR"/>
    <property type="match status" value="1"/>
</dbReference>
<dbReference type="InterPro" id="IPR018062">
    <property type="entry name" value="HTH_AraC-typ_CS"/>
</dbReference>
<dbReference type="EMBL" id="JAFBIT010000001">
    <property type="protein sequence ID" value="MCF2651045.1"/>
    <property type="molecule type" value="Genomic_DNA"/>
</dbReference>